<reference evidence="9" key="1">
    <citation type="journal article" date="2019" name="Int. J. Syst. Evol. Microbiol.">
        <title>The Global Catalogue of Microorganisms (GCM) 10K type strain sequencing project: providing services to taxonomists for standard genome sequencing and annotation.</title>
        <authorList>
            <consortium name="The Broad Institute Genomics Platform"/>
            <consortium name="The Broad Institute Genome Sequencing Center for Infectious Disease"/>
            <person name="Wu L."/>
            <person name="Ma J."/>
        </authorList>
    </citation>
    <scope>NUCLEOTIDE SEQUENCE [LARGE SCALE GENOMIC DNA]</scope>
    <source>
        <strain evidence="9">CCM 8897</strain>
    </source>
</reference>
<accession>A0ABW1UT42</accession>
<feature type="region of interest" description="Disordered" evidence="5">
    <location>
        <begin position="94"/>
        <end position="119"/>
    </location>
</feature>
<dbReference type="PANTHER" id="PTHR47053:SF1">
    <property type="entry name" value="MUREIN DD-ENDOPEPTIDASE MEPH-RELATED"/>
    <property type="match status" value="1"/>
</dbReference>
<feature type="signal peptide" evidence="6">
    <location>
        <begin position="1"/>
        <end position="23"/>
    </location>
</feature>
<keyword evidence="4" id="KW-0788">Thiol protease</keyword>
<feature type="chain" id="PRO_5046400064" evidence="6">
    <location>
        <begin position="24"/>
        <end position="360"/>
    </location>
</feature>
<evidence type="ECO:0000313" key="9">
    <source>
        <dbReference type="Proteomes" id="UP001596310"/>
    </source>
</evidence>
<organism evidence="8 9">
    <name type="scientific">Lapidilactobacillus achengensis</name>
    <dbReference type="NCBI Taxonomy" id="2486000"/>
    <lineage>
        <taxon>Bacteria</taxon>
        <taxon>Bacillati</taxon>
        <taxon>Bacillota</taxon>
        <taxon>Bacilli</taxon>
        <taxon>Lactobacillales</taxon>
        <taxon>Lactobacillaceae</taxon>
        <taxon>Lapidilactobacillus</taxon>
    </lineage>
</organism>
<evidence type="ECO:0000313" key="8">
    <source>
        <dbReference type="EMBL" id="MFC6315805.1"/>
    </source>
</evidence>
<evidence type="ECO:0000256" key="2">
    <source>
        <dbReference type="ARBA" id="ARBA00022670"/>
    </source>
</evidence>
<comment type="similarity">
    <text evidence="1">Belongs to the peptidase C40 family.</text>
</comment>
<dbReference type="RefSeq" id="WP_125601877.1">
    <property type="nucleotide sequence ID" value="NZ_JBHSSM010000021.1"/>
</dbReference>
<keyword evidence="2" id="KW-0645">Protease</keyword>
<dbReference type="InterPro" id="IPR000064">
    <property type="entry name" value="NLP_P60_dom"/>
</dbReference>
<sequence length="360" mass="37483">MAQKKKMASLLLGVGVLTTAALAAQKTDETQAATRKVTYTEGATTVWTSPSAGQQAKRYLSPNQTVEFVSAKQVGGTKWLETTDGGWVPETYLSGEISGSTNTTNNSTNSNTSSNTSNAASNAAAGTLTVTYASGATTVWQNMNFSQVKGYMVKGQTAKYVATKTINGGTWYQLADGGWVLSSYVSLGGAASNADANNVGSGNSSNTSNSTNNGNTNNSSSTNTNNNSNAGSGSITTTAQASRQQIVNYAKTFMGVPYVWGGTTPAGFDCSGLVQYVYGHFGINLHRVTYQQEYDGTIKAASAAQAGDLVFFGTRGSTYHVAISLGNGQYIHAPQPGQTVTIGSSQWFAPSFAMSVPGVY</sequence>
<name>A0ABW1UT42_9LACO</name>
<dbReference type="InterPro" id="IPR051202">
    <property type="entry name" value="Peptidase_C40"/>
</dbReference>
<proteinExistence type="inferred from homology"/>
<keyword evidence="6" id="KW-0732">Signal</keyword>
<keyword evidence="9" id="KW-1185">Reference proteome</keyword>
<gene>
    <name evidence="8" type="ORF">ACFQHW_09555</name>
</gene>
<feature type="region of interest" description="Disordered" evidence="5">
    <location>
        <begin position="198"/>
        <end position="235"/>
    </location>
</feature>
<dbReference type="InterPro" id="IPR038765">
    <property type="entry name" value="Papain-like_cys_pep_sf"/>
</dbReference>
<dbReference type="EMBL" id="JBHSSM010000021">
    <property type="protein sequence ID" value="MFC6315805.1"/>
    <property type="molecule type" value="Genomic_DNA"/>
</dbReference>
<evidence type="ECO:0000259" key="7">
    <source>
        <dbReference type="PROSITE" id="PS51935"/>
    </source>
</evidence>
<dbReference type="SUPFAM" id="SSF54001">
    <property type="entry name" value="Cysteine proteinases"/>
    <property type="match status" value="1"/>
</dbReference>
<feature type="compositionally biased region" description="Low complexity" evidence="5">
    <location>
        <begin position="98"/>
        <end position="119"/>
    </location>
</feature>
<dbReference type="PANTHER" id="PTHR47053">
    <property type="entry name" value="MUREIN DD-ENDOPEPTIDASE MEPH-RELATED"/>
    <property type="match status" value="1"/>
</dbReference>
<feature type="domain" description="NlpC/P60" evidence="7">
    <location>
        <begin position="240"/>
        <end position="360"/>
    </location>
</feature>
<keyword evidence="3" id="KW-0378">Hydrolase</keyword>
<dbReference type="PROSITE" id="PS51935">
    <property type="entry name" value="NLPC_P60"/>
    <property type="match status" value="1"/>
</dbReference>
<evidence type="ECO:0000256" key="5">
    <source>
        <dbReference type="SAM" id="MobiDB-lite"/>
    </source>
</evidence>
<dbReference type="Pfam" id="PF00877">
    <property type="entry name" value="NLPC_P60"/>
    <property type="match status" value="1"/>
</dbReference>
<evidence type="ECO:0000256" key="3">
    <source>
        <dbReference type="ARBA" id="ARBA00022801"/>
    </source>
</evidence>
<evidence type="ECO:0000256" key="1">
    <source>
        <dbReference type="ARBA" id="ARBA00007074"/>
    </source>
</evidence>
<protein>
    <submittedName>
        <fullName evidence="8">C40 family peptidase</fullName>
    </submittedName>
</protein>
<comment type="caution">
    <text evidence="8">The sequence shown here is derived from an EMBL/GenBank/DDBJ whole genome shotgun (WGS) entry which is preliminary data.</text>
</comment>
<dbReference type="Proteomes" id="UP001596310">
    <property type="component" value="Unassembled WGS sequence"/>
</dbReference>
<evidence type="ECO:0000256" key="4">
    <source>
        <dbReference type="ARBA" id="ARBA00022807"/>
    </source>
</evidence>
<evidence type="ECO:0000256" key="6">
    <source>
        <dbReference type="SAM" id="SignalP"/>
    </source>
</evidence>
<dbReference type="Gene3D" id="3.90.1720.10">
    <property type="entry name" value="endopeptidase domain like (from Nostoc punctiforme)"/>
    <property type="match status" value="1"/>
</dbReference>